<evidence type="ECO:0000256" key="1">
    <source>
        <dbReference type="ARBA" id="ARBA00034125"/>
    </source>
</evidence>
<dbReference type="Pfam" id="PF06738">
    <property type="entry name" value="ThrE"/>
    <property type="match status" value="1"/>
</dbReference>
<keyword evidence="3" id="KW-0472">Membrane</keyword>
<keyword evidence="3" id="KW-1133">Transmembrane helix</keyword>
<dbReference type="HOGENOM" id="CLU_231888_0_0_1"/>
<feature type="compositionally biased region" description="Basic and acidic residues" evidence="2">
    <location>
        <begin position="42"/>
        <end position="52"/>
    </location>
</feature>
<dbReference type="PROSITE" id="PS50035">
    <property type="entry name" value="PLD"/>
    <property type="match status" value="1"/>
</dbReference>
<dbReference type="CDD" id="cd09138">
    <property type="entry name" value="PLDc_vPLD1_2_yPLD_like_1"/>
    <property type="match status" value="1"/>
</dbReference>
<feature type="compositionally biased region" description="Pro residues" evidence="2">
    <location>
        <begin position="1519"/>
        <end position="1530"/>
    </location>
</feature>
<feature type="compositionally biased region" description="Polar residues" evidence="2">
    <location>
        <begin position="1416"/>
        <end position="1429"/>
    </location>
</feature>
<feature type="transmembrane region" description="Helical" evidence="3">
    <location>
        <begin position="1783"/>
        <end position="1801"/>
    </location>
</feature>
<dbReference type="InterPro" id="IPR001736">
    <property type="entry name" value="PLipase_D/transphosphatidylase"/>
</dbReference>
<dbReference type="SUPFAM" id="SSF56024">
    <property type="entry name" value="Phospholipase D/nuclease"/>
    <property type="match status" value="1"/>
</dbReference>
<feature type="transmembrane region" description="Helical" evidence="3">
    <location>
        <begin position="1971"/>
        <end position="1993"/>
    </location>
</feature>
<sequence>MSFFGQLSNFISEHKDLPLLREGFQRTKAELTDSSSMTNTSQDRHDDPEEMEHDRIREEIRQSHRFTSFADIRENNTVKWHIDGHDYFWAMSEILDSAQECIFILDWWLSPELYLRRPPADNYEWRLDRLLQRKAQQGVKVYVIVYKEVTQTMSMSSKHTKNALTELHPNITCVRHPDHIGSDSNVEFWSHHEKVVVVDNKRACIGGLDACFGRWDTHSHPLADCHPTDFSKTLFPGQDYNNARVLDFQQVDHYASNQVSLLETARMPWHDVHMTLIGPVVLDIVQHFVEDVDWLALPHDTDAEPDQPVARHPHRERWHEMGRRFKQKWQGEEYPPDDEDGHSPFGTCRVQVVRSVSDWSHGVLTEDSVQRACMFASRAISRTSISNTGNYGPVKNLIAKALVDRILVAAQSGQKFKVIIVIPEVPGFAGNIKDENGIKTIMAAQYRTTQAMMRKVTYMLPWLNLTLPHRRDYIRFYHLRTYDRINSPASFIREMEQNSGVTFHQAQVAQARLWIGDDGFWHQEKVQIRAPEPTAGLDNSGMGLTEKGKETQKTVEAVDMPATTQEAEEIISRFQNGAPRGDEDVADTVGQHSLADQTKLTDEQWLGSEQEERDSATNINIQMGSANINDRSQKGDGDSEIALVVEDTDEIESKMNGENYMATRFAASLRRKLFRGRFFCCSHGLNAISLRNTEHLGLIEPQVCENGNHPITSFMRPAPIPNDDEFGTREDSAVVDPLSDRFQALWSGTAQKNRAIFSELFRTVPNNIVQNWEDYKVSSWLPNHSTEWDLAMVKSKLSQIHGHLVEAPLEFLIGEKELVQNPDWQGLNPTGMYRPAGTFEHTCVWLQFEHGCRARNRTDNNGVAILHLKRAARLCERYGHICELASTCGICGEIFVYLHLWSHRILGIAFASSPASSLGVVEFSSRAHLGRYQVWRATVFQPSIANQLHCSSWPYPPLGLNFFLIARAIPLPAPSPRQPGPPNSNARHGQICETSNMTPDTRSPLQSCVDKSINGSMTSFGRKWGLAPVVRPDDDFARSRTGRCLGERASASTCVHLSKDYSWAGGVRTRSAGKSSCRRCRNPNGGVENEKSGEEGRDAFMEEGAMEQYSNGSRIKWGAYVFVYNGALSLHIEHSQTGVYAGLDNAAGRFYDMVIWSTRGDRLYPHALRVRTRRTANVVPYENMAPDTPSPRTTETGQPSRPNRRVQWAQSPSPHALDEHAQDPAAFAHLRLALEEHREESPTTAPSTAPTTPTLHETRDLGLDVYVEPDERDGLPRPDGAASIERRASRLVKAHQSGRFGGWLRRRKPREPEEKNDDEADIEKRATAPKSTLGVGNMATGPGTGGGVLSSLLTLYDHQQRPRSAQSTPSCELTEEEGENPFFKNFSRRTEHSHKHHRNAHSASAGPSHSASESPTTGSNSAIQPSPSAGLSLHIPKGLKPSSRPAAARSGGGVFGGLIASTGNITGVATPAASTLGAEAKRPGYHLSRYSADNVVQKAKKSKTAASSGTASPSGVVTPPQPKQETPPYPLASTSDSADGDMSIPRSRSTGDLVGAASLTVPGGGAPLRPTLTSTSTKYSIFGSKSTIAAPETAKAKRSSLHLGALPVPHIPGWTTPGWSTPGTEEGGTPFSEWGTSGEEKRRRRRKEKKKRQEVYVSLCVGCMFGAPSHRLEAQIQATARVLDIQVSCMYLPSVMLFSFGDTATHTSDTKFLKQSSALDLGKLLDAHRIYWRVIHDQLGVGEASQQLDELMKKRVRYIPSGWITVVIGGFCSAFITPISFKGSFVDALVAFPLGALLVFVQNLSAKNELYSNVFEITIAGLLSFIAGAFAASKHVCYAAVASGSVVLILPGYIVLCGSLELASRSIISGSVRLCYSIIYSIFLGFGLSIGAELFHAVSGQKVFGSEDYLCTNVHDANGPWWQRTAGPYWVYEIRARFGAKNFIAFPGRSDITSALGSLAVGLAGNLYGRVFNGTAFVVMLTGILFQLPRILFQWSRKRWSTVIRIDEQLCGRKLFLWYRIPGRRAARVCCCWLDRRFILLCRLGPSVRRQSETRWRVIQSLNPSARVSLKFVGIDHTPSASMTPANGVESKGCSGWPQPERADYWQNPHTGSRFSFPRRATSEPKHSEGADNPHLLGSR</sequence>
<dbReference type="STRING" id="983506.L8WTG1"/>
<dbReference type="Pfam" id="PF00614">
    <property type="entry name" value="PLDc"/>
    <property type="match status" value="1"/>
</dbReference>
<feature type="domain" description="PLD phosphodiesterase" evidence="4">
    <location>
        <begin position="187"/>
        <end position="214"/>
    </location>
</feature>
<dbReference type="Gene3D" id="3.30.870.10">
    <property type="entry name" value="Endonuclease Chain A"/>
    <property type="match status" value="1"/>
</dbReference>
<feature type="region of interest" description="Disordered" evidence="2">
    <location>
        <begin position="1237"/>
        <end position="1284"/>
    </location>
</feature>
<feature type="transmembrane region" description="Helical" evidence="3">
    <location>
        <begin position="1813"/>
        <end position="1832"/>
    </location>
</feature>
<evidence type="ECO:0000256" key="2">
    <source>
        <dbReference type="SAM" id="MobiDB-lite"/>
    </source>
</evidence>
<comment type="similarity">
    <text evidence="1">Belongs to the ThrE exporter (TC 2.A.79) family.</text>
</comment>
<evidence type="ECO:0000313" key="5">
    <source>
        <dbReference type="EMBL" id="ELU41260.1"/>
    </source>
</evidence>
<dbReference type="GO" id="GO:0003824">
    <property type="term" value="F:catalytic activity"/>
    <property type="evidence" value="ECO:0007669"/>
    <property type="project" value="InterPro"/>
</dbReference>
<name>L8WTG1_THACA</name>
<proteinExistence type="inferred from homology"/>
<dbReference type="InterPro" id="IPR010619">
    <property type="entry name" value="ThrE-like_N"/>
</dbReference>
<dbReference type="EMBL" id="AFRT01001091">
    <property type="protein sequence ID" value="ELU41260.1"/>
    <property type="molecule type" value="Genomic_DNA"/>
</dbReference>
<dbReference type="OrthoDB" id="14911at2759"/>
<dbReference type="SMART" id="SM00155">
    <property type="entry name" value="PLDc"/>
    <property type="match status" value="1"/>
</dbReference>
<dbReference type="Proteomes" id="UP000011668">
    <property type="component" value="Unassembled WGS sequence"/>
</dbReference>
<feature type="region of interest" description="Disordered" evidence="2">
    <location>
        <begin position="1299"/>
        <end position="1346"/>
    </location>
</feature>
<feature type="compositionally biased region" description="Basic residues" evidence="2">
    <location>
        <begin position="1391"/>
        <end position="1400"/>
    </location>
</feature>
<feature type="region of interest" description="Disordered" evidence="2">
    <location>
        <begin position="1612"/>
        <end position="1649"/>
    </location>
</feature>
<feature type="compositionally biased region" description="Low complexity" evidence="2">
    <location>
        <begin position="1401"/>
        <end position="1415"/>
    </location>
</feature>
<accession>L8WTG1</accession>
<feature type="compositionally biased region" description="Basic and acidic residues" evidence="2">
    <location>
        <begin position="2121"/>
        <end position="2132"/>
    </location>
</feature>
<feature type="compositionally biased region" description="Low complexity" evidence="2">
    <location>
        <begin position="1612"/>
        <end position="1630"/>
    </location>
</feature>
<feature type="transmembrane region" description="Helical" evidence="3">
    <location>
        <begin position="1758"/>
        <end position="1777"/>
    </location>
</feature>
<reference evidence="5 6" key="1">
    <citation type="journal article" date="2013" name="Nat. Commun.">
        <title>The evolution and pathogenic mechanisms of the rice sheath blight pathogen.</title>
        <authorList>
            <person name="Zheng A."/>
            <person name="Lin R."/>
            <person name="Xu L."/>
            <person name="Qin P."/>
            <person name="Tang C."/>
            <person name="Ai P."/>
            <person name="Zhang D."/>
            <person name="Liu Y."/>
            <person name="Sun Z."/>
            <person name="Feng H."/>
            <person name="Wang Y."/>
            <person name="Chen Y."/>
            <person name="Liang X."/>
            <person name="Fu R."/>
            <person name="Li Q."/>
            <person name="Zhang J."/>
            <person name="Yu X."/>
            <person name="Xie Z."/>
            <person name="Ding L."/>
            <person name="Guan P."/>
            <person name="Tang J."/>
            <person name="Liang Y."/>
            <person name="Wang S."/>
            <person name="Deng Q."/>
            <person name="Li S."/>
            <person name="Zhu J."/>
            <person name="Wang L."/>
            <person name="Liu H."/>
            <person name="Li P."/>
        </authorList>
    </citation>
    <scope>NUCLEOTIDE SEQUENCE [LARGE SCALE GENOMIC DNA]</scope>
    <source>
        <strain evidence="6">AG-1 IA</strain>
    </source>
</reference>
<gene>
    <name evidence="5" type="ORF">AG1IA_04715</name>
</gene>
<feature type="compositionally biased region" description="Polar residues" evidence="2">
    <location>
        <begin position="1190"/>
        <end position="1201"/>
    </location>
</feature>
<feature type="compositionally biased region" description="Polar residues" evidence="2">
    <location>
        <begin position="32"/>
        <end position="41"/>
    </location>
</feature>
<feature type="region of interest" description="Disordered" evidence="2">
    <location>
        <begin position="1358"/>
        <end position="1448"/>
    </location>
</feature>
<feature type="region of interest" description="Disordered" evidence="2">
    <location>
        <begin position="2084"/>
        <end position="2140"/>
    </location>
</feature>
<feature type="region of interest" description="Disordered" evidence="2">
    <location>
        <begin position="1179"/>
        <end position="1218"/>
    </location>
</feature>
<organism evidence="5 6">
    <name type="scientific">Thanatephorus cucumeris (strain AG1-IA)</name>
    <name type="common">Rice sheath blight fungus</name>
    <name type="synonym">Rhizoctonia solani</name>
    <dbReference type="NCBI Taxonomy" id="983506"/>
    <lineage>
        <taxon>Eukaryota</taxon>
        <taxon>Fungi</taxon>
        <taxon>Dikarya</taxon>
        <taxon>Basidiomycota</taxon>
        <taxon>Agaricomycotina</taxon>
        <taxon>Agaricomycetes</taxon>
        <taxon>Cantharellales</taxon>
        <taxon>Ceratobasidiaceae</taxon>
        <taxon>Rhizoctonia</taxon>
        <taxon>Rhizoctonia solani AG-1</taxon>
    </lineage>
</organism>
<keyword evidence="6" id="KW-1185">Reference proteome</keyword>
<evidence type="ECO:0000313" key="6">
    <source>
        <dbReference type="Proteomes" id="UP000011668"/>
    </source>
</evidence>
<keyword evidence="3" id="KW-0812">Transmembrane</keyword>
<dbReference type="InterPro" id="IPR051361">
    <property type="entry name" value="ThrE/Ser_Exporter"/>
</dbReference>
<feature type="region of interest" description="Disordered" evidence="2">
    <location>
        <begin position="1496"/>
        <end position="1551"/>
    </location>
</feature>
<evidence type="ECO:0000256" key="3">
    <source>
        <dbReference type="SAM" id="Phobius"/>
    </source>
</evidence>
<feature type="transmembrane region" description="Helical" evidence="3">
    <location>
        <begin position="1874"/>
        <end position="1898"/>
    </location>
</feature>
<feature type="transmembrane region" description="Helical" evidence="3">
    <location>
        <begin position="1838"/>
        <end position="1862"/>
    </location>
</feature>
<feature type="region of interest" description="Disordered" evidence="2">
    <location>
        <begin position="530"/>
        <end position="550"/>
    </location>
</feature>
<comment type="caution">
    <text evidence="5">The sequence shown here is derived from an EMBL/GenBank/DDBJ whole genome shotgun (WGS) entry which is preliminary data.</text>
</comment>
<dbReference type="PANTHER" id="PTHR31082:SF4">
    <property type="entry name" value="PHEROMONE-REGULATED MEMBRANE PROTEIN 10"/>
    <property type="match status" value="1"/>
</dbReference>
<protein>
    <submittedName>
        <fullName evidence="5">Phospholipase D</fullName>
    </submittedName>
</protein>
<feature type="compositionally biased region" description="Low complexity" evidence="2">
    <location>
        <begin position="1242"/>
        <end position="1254"/>
    </location>
</feature>
<evidence type="ECO:0000259" key="4">
    <source>
        <dbReference type="PROSITE" id="PS50035"/>
    </source>
</evidence>
<feature type="compositionally biased region" description="Polar residues" evidence="2">
    <location>
        <begin position="1362"/>
        <end position="1371"/>
    </location>
</feature>
<feature type="region of interest" description="Disordered" evidence="2">
    <location>
        <begin position="30"/>
        <end position="52"/>
    </location>
</feature>
<dbReference type="PANTHER" id="PTHR31082">
    <property type="entry name" value="PHEROMONE-REGULATED MEMBRANE PROTEIN 10"/>
    <property type="match status" value="1"/>
</dbReference>
<dbReference type="GO" id="GO:0022857">
    <property type="term" value="F:transmembrane transporter activity"/>
    <property type="evidence" value="ECO:0007669"/>
    <property type="project" value="InterPro"/>
</dbReference>